<evidence type="ECO:0000313" key="1">
    <source>
        <dbReference type="EMBL" id="DAF87357.1"/>
    </source>
</evidence>
<protein>
    <submittedName>
        <fullName evidence="1">Uncharacterized protein</fullName>
    </submittedName>
</protein>
<dbReference type="EMBL" id="BK015962">
    <property type="protein sequence ID" value="DAF87357.1"/>
    <property type="molecule type" value="Genomic_DNA"/>
</dbReference>
<accession>A0A8S5TYS6</accession>
<reference evidence="1" key="1">
    <citation type="journal article" date="2021" name="Proc. Natl. Acad. Sci. U.S.A.">
        <title>A Catalog of Tens of Thousands of Viruses from Human Metagenomes Reveals Hidden Associations with Chronic Diseases.</title>
        <authorList>
            <person name="Tisza M.J."/>
            <person name="Buck C.B."/>
        </authorList>
    </citation>
    <scope>NUCLEOTIDE SEQUENCE</scope>
    <source>
        <strain evidence="1">CtnPP24</strain>
    </source>
</reference>
<sequence length="123" mass="14228">MRHTYYDMKGNEHTIEIPDEYIESKRQQAILKASAANLYLLEHGIEYDAAYRPDTDKKEKKVSEKRLIMNFIADALGELTMTIGDWEDSPHGIEVGDDGKIRFILNSKTYEMSMVCKRKPKAK</sequence>
<name>A0A8S5TYS6_9CAUD</name>
<organism evidence="1">
    <name type="scientific">Siphoviridae sp. ctnPP24</name>
    <dbReference type="NCBI Taxonomy" id="2825662"/>
    <lineage>
        <taxon>Viruses</taxon>
        <taxon>Duplodnaviria</taxon>
        <taxon>Heunggongvirae</taxon>
        <taxon>Uroviricota</taxon>
        <taxon>Caudoviricetes</taxon>
    </lineage>
</organism>
<proteinExistence type="predicted"/>